<gene>
    <name evidence="1" type="ORF">X975_00299</name>
</gene>
<organism evidence="1 2">
    <name type="scientific">Stegodyphus mimosarum</name>
    <name type="common">African social velvet spider</name>
    <dbReference type="NCBI Taxonomy" id="407821"/>
    <lineage>
        <taxon>Eukaryota</taxon>
        <taxon>Metazoa</taxon>
        <taxon>Ecdysozoa</taxon>
        <taxon>Arthropoda</taxon>
        <taxon>Chelicerata</taxon>
        <taxon>Arachnida</taxon>
        <taxon>Araneae</taxon>
        <taxon>Araneomorphae</taxon>
        <taxon>Entelegynae</taxon>
        <taxon>Eresoidea</taxon>
        <taxon>Eresidae</taxon>
        <taxon>Stegodyphus</taxon>
    </lineage>
</organism>
<dbReference type="AlphaFoldDB" id="A0A087TAE4"/>
<reference evidence="1 2" key="1">
    <citation type="submission" date="2013-11" db="EMBL/GenBank/DDBJ databases">
        <title>Genome sequencing of Stegodyphus mimosarum.</title>
        <authorList>
            <person name="Bechsgaard J."/>
        </authorList>
    </citation>
    <scope>NUCLEOTIDE SEQUENCE [LARGE SCALE GENOMIC DNA]</scope>
</reference>
<name>A0A087TAE4_STEMI</name>
<keyword evidence="2" id="KW-1185">Reference proteome</keyword>
<evidence type="ECO:0000313" key="2">
    <source>
        <dbReference type="Proteomes" id="UP000054359"/>
    </source>
</evidence>
<evidence type="ECO:0000313" key="1">
    <source>
        <dbReference type="EMBL" id="KFM62083.1"/>
    </source>
</evidence>
<feature type="non-terminal residue" evidence="1">
    <location>
        <position position="55"/>
    </location>
</feature>
<protein>
    <submittedName>
        <fullName evidence="1">Uncharacterized protein</fullName>
    </submittedName>
</protein>
<dbReference type="Proteomes" id="UP000054359">
    <property type="component" value="Unassembled WGS sequence"/>
</dbReference>
<proteinExistence type="predicted"/>
<dbReference type="EMBL" id="KK114280">
    <property type="protein sequence ID" value="KFM62083.1"/>
    <property type="molecule type" value="Genomic_DNA"/>
</dbReference>
<sequence>MENIMLQKRLLQPMKIILRQLTEKGTELELRKLLRTTEVSAAQILLHLSLSSHLD</sequence>
<accession>A0A087TAE4</accession>